<protein>
    <recommendedName>
        <fullName evidence="3">SnoaL-like domain-containing protein</fullName>
    </recommendedName>
</protein>
<dbReference type="EMBL" id="ML996689">
    <property type="protein sequence ID" value="KAF2403988.1"/>
    <property type="molecule type" value="Genomic_DNA"/>
</dbReference>
<dbReference type="OrthoDB" id="3352776at2759"/>
<sequence length="174" mass="19239">MASTSDDPRSKRADLLRTTSHDFCHALLKRTSPSELLSKYFTQNNPRITEHGPEWAKVELPFIGTTFAGVSGENSCATYFEQLNKTLIMSRLKPNAFPGPNGFIVDPEATTGEAGPTGVVCVVGRGTFEARQSEVLWDEKFIYRLSAFDEEGKIGHWEIWADPLSAWDAVVSGI</sequence>
<evidence type="ECO:0000313" key="2">
    <source>
        <dbReference type="Proteomes" id="UP000799640"/>
    </source>
</evidence>
<dbReference type="Proteomes" id="UP000799640">
    <property type="component" value="Unassembled WGS sequence"/>
</dbReference>
<reference evidence="1" key="1">
    <citation type="journal article" date="2020" name="Stud. Mycol.">
        <title>101 Dothideomycetes genomes: a test case for predicting lifestyles and emergence of pathogens.</title>
        <authorList>
            <person name="Haridas S."/>
            <person name="Albert R."/>
            <person name="Binder M."/>
            <person name="Bloem J."/>
            <person name="Labutti K."/>
            <person name="Salamov A."/>
            <person name="Andreopoulos B."/>
            <person name="Baker S."/>
            <person name="Barry K."/>
            <person name="Bills G."/>
            <person name="Bluhm B."/>
            <person name="Cannon C."/>
            <person name="Castanera R."/>
            <person name="Culley D."/>
            <person name="Daum C."/>
            <person name="Ezra D."/>
            <person name="Gonzalez J."/>
            <person name="Henrissat B."/>
            <person name="Kuo A."/>
            <person name="Liang C."/>
            <person name="Lipzen A."/>
            <person name="Lutzoni F."/>
            <person name="Magnuson J."/>
            <person name="Mondo S."/>
            <person name="Nolan M."/>
            <person name="Ohm R."/>
            <person name="Pangilinan J."/>
            <person name="Park H.-J."/>
            <person name="Ramirez L."/>
            <person name="Alfaro M."/>
            <person name="Sun H."/>
            <person name="Tritt A."/>
            <person name="Yoshinaga Y."/>
            <person name="Zwiers L.-H."/>
            <person name="Turgeon B."/>
            <person name="Goodwin S."/>
            <person name="Spatafora J."/>
            <person name="Crous P."/>
            <person name="Grigoriev I."/>
        </authorList>
    </citation>
    <scope>NUCLEOTIDE SEQUENCE</scope>
    <source>
        <strain evidence="1">CBS 262.69</strain>
    </source>
</reference>
<keyword evidence="2" id="KW-1185">Reference proteome</keyword>
<evidence type="ECO:0008006" key="3">
    <source>
        <dbReference type="Google" id="ProtNLM"/>
    </source>
</evidence>
<name>A0A6G1I6R2_9PEZI</name>
<gene>
    <name evidence="1" type="ORF">EJ06DRAFT_527568</name>
</gene>
<accession>A0A6G1I6R2</accession>
<proteinExistence type="predicted"/>
<dbReference type="AlphaFoldDB" id="A0A6G1I6R2"/>
<evidence type="ECO:0000313" key="1">
    <source>
        <dbReference type="EMBL" id="KAF2403988.1"/>
    </source>
</evidence>
<organism evidence="1 2">
    <name type="scientific">Trichodelitschia bisporula</name>
    <dbReference type="NCBI Taxonomy" id="703511"/>
    <lineage>
        <taxon>Eukaryota</taxon>
        <taxon>Fungi</taxon>
        <taxon>Dikarya</taxon>
        <taxon>Ascomycota</taxon>
        <taxon>Pezizomycotina</taxon>
        <taxon>Dothideomycetes</taxon>
        <taxon>Dothideomycetes incertae sedis</taxon>
        <taxon>Phaeotrichales</taxon>
        <taxon>Phaeotrichaceae</taxon>
        <taxon>Trichodelitschia</taxon>
    </lineage>
</organism>